<dbReference type="EMBL" id="BAAAVI010000029">
    <property type="protein sequence ID" value="GAA2879632.1"/>
    <property type="molecule type" value="Genomic_DNA"/>
</dbReference>
<feature type="domain" description="Solute-binding protein family 5" evidence="3">
    <location>
        <begin position="86"/>
        <end position="406"/>
    </location>
</feature>
<sequence length="501" mass="53604">MRRRTTTTLVLAALLATAGCGGSGTPAPATSAAPAAGGTDPNATVNVRLVLEPTSLDLTKVAGAALDQILLDNIYEGLVRRTDDGKVAPGLAGLPEVSGDGLTYTFTLHKATFHDGSPVTAADVEDSFEKVIADDSANPAKATFASVKDVEAEGDSTVVVHLSKRDTTFLYALTGRAGVVFKKGATGLDDSENGTGPFRLHDWQRGSTITFVRHDAYWGAEKAKVAKIVFRYIPDENAALNALRAGEIDVFTGTDADQLAAIEDDPAFTVTSGTSNTIFVLGFNNERLKDASVRHALRQAVDKDGLLATLGGEQLYARTGSHVAPTDPWAEDLTSIDPYDKEAAKKVLNGRSLELTVPNIYPASISDYLAAQYREAGVDLKVNTVEFAVWLDKVYTKGEYDLSLVAHVEPLTILKYAQPGYYWRYDGEDVQTWTREAITARSEAERDGLLKKVARKISEDAAVDWLGIARSTTVARRGFTGFPKNDTAARLNLSGLTAAAG</sequence>
<dbReference type="SUPFAM" id="SSF53850">
    <property type="entry name" value="Periplasmic binding protein-like II"/>
    <property type="match status" value="1"/>
</dbReference>
<dbReference type="PROSITE" id="PS51257">
    <property type="entry name" value="PROKAR_LIPOPROTEIN"/>
    <property type="match status" value="1"/>
</dbReference>
<keyword evidence="1 2" id="KW-0732">Signal</keyword>
<reference evidence="4 5" key="1">
    <citation type="journal article" date="2019" name="Int. J. Syst. Evol. Microbiol.">
        <title>The Global Catalogue of Microorganisms (GCM) 10K type strain sequencing project: providing services to taxonomists for standard genome sequencing and annotation.</title>
        <authorList>
            <consortium name="The Broad Institute Genomics Platform"/>
            <consortium name="The Broad Institute Genome Sequencing Center for Infectious Disease"/>
            <person name="Wu L."/>
            <person name="Ma J."/>
        </authorList>
    </citation>
    <scope>NUCLEOTIDE SEQUENCE [LARGE SCALE GENOMIC DNA]</scope>
    <source>
        <strain evidence="4 5">JCM 6242</strain>
    </source>
</reference>
<dbReference type="PANTHER" id="PTHR30290">
    <property type="entry name" value="PERIPLASMIC BINDING COMPONENT OF ABC TRANSPORTER"/>
    <property type="match status" value="1"/>
</dbReference>
<evidence type="ECO:0000256" key="2">
    <source>
        <dbReference type="SAM" id="SignalP"/>
    </source>
</evidence>
<feature type="chain" id="PRO_5046649565" evidence="2">
    <location>
        <begin position="19"/>
        <end position="501"/>
    </location>
</feature>
<dbReference type="Pfam" id="PF00496">
    <property type="entry name" value="SBP_bac_5"/>
    <property type="match status" value="1"/>
</dbReference>
<accession>A0ABN3W2G3</accession>
<evidence type="ECO:0000259" key="3">
    <source>
        <dbReference type="Pfam" id="PF00496"/>
    </source>
</evidence>
<dbReference type="InterPro" id="IPR039424">
    <property type="entry name" value="SBP_5"/>
</dbReference>
<feature type="signal peptide" evidence="2">
    <location>
        <begin position="1"/>
        <end position="18"/>
    </location>
</feature>
<evidence type="ECO:0000313" key="4">
    <source>
        <dbReference type="EMBL" id="GAA2879632.1"/>
    </source>
</evidence>
<dbReference type="Gene3D" id="3.10.105.10">
    <property type="entry name" value="Dipeptide-binding Protein, Domain 3"/>
    <property type="match status" value="1"/>
</dbReference>
<dbReference type="PANTHER" id="PTHR30290:SF38">
    <property type="entry name" value="D,D-DIPEPTIDE-BINDING PERIPLASMIC PROTEIN DDPA-RELATED"/>
    <property type="match status" value="1"/>
</dbReference>
<name>A0ABN3W2G3_9ACTN</name>
<dbReference type="RefSeq" id="WP_344974069.1">
    <property type="nucleotide sequence ID" value="NZ_BAAAVI010000029.1"/>
</dbReference>
<dbReference type="Proteomes" id="UP001500831">
    <property type="component" value="Unassembled WGS sequence"/>
</dbReference>
<comment type="caution">
    <text evidence="4">The sequence shown here is derived from an EMBL/GenBank/DDBJ whole genome shotgun (WGS) entry which is preliminary data.</text>
</comment>
<evidence type="ECO:0000256" key="1">
    <source>
        <dbReference type="ARBA" id="ARBA00022729"/>
    </source>
</evidence>
<keyword evidence="5" id="KW-1185">Reference proteome</keyword>
<gene>
    <name evidence="4" type="ORF">GCM10010517_42020</name>
</gene>
<proteinExistence type="predicted"/>
<organism evidence="4 5">
    <name type="scientific">Streptosporangium fragile</name>
    <dbReference type="NCBI Taxonomy" id="46186"/>
    <lineage>
        <taxon>Bacteria</taxon>
        <taxon>Bacillati</taxon>
        <taxon>Actinomycetota</taxon>
        <taxon>Actinomycetes</taxon>
        <taxon>Streptosporangiales</taxon>
        <taxon>Streptosporangiaceae</taxon>
        <taxon>Streptosporangium</taxon>
    </lineage>
</organism>
<dbReference type="PIRSF" id="PIRSF002741">
    <property type="entry name" value="MppA"/>
    <property type="match status" value="1"/>
</dbReference>
<dbReference type="InterPro" id="IPR000914">
    <property type="entry name" value="SBP_5_dom"/>
</dbReference>
<dbReference type="Gene3D" id="3.40.190.10">
    <property type="entry name" value="Periplasmic binding protein-like II"/>
    <property type="match status" value="1"/>
</dbReference>
<protein>
    <submittedName>
        <fullName evidence="4">ABC transporter substrate-binding protein</fullName>
    </submittedName>
</protein>
<evidence type="ECO:0000313" key="5">
    <source>
        <dbReference type="Proteomes" id="UP001500831"/>
    </source>
</evidence>
<dbReference type="InterPro" id="IPR030678">
    <property type="entry name" value="Peptide/Ni-bd"/>
</dbReference>